<dbReference type="Pfam" id="PF14372">
    <property type="entry name" value="hAT-like_RNase-H"/>
    <property type="match status" value="1"/>
</dbReference>
<dbReference type="PANTHER" id="PTHR23272:SF192">
    <property type="entry name" value="ZINC FINGER BED DOMAIN-CONTAINING PROTEIN DAYSLEEPER-LIKE"/>
    <property type="match status" value="1"/>
</dbReference>
<dbReference type="Pfam" id="PF05699">
    <property type="entry name" value="Dimer_Tnp_hAT"/>
    <property type="match status" value="1"/>
</dbReference>
<dbReference type="PANTHER" id="PTHR23272">
    <property type="entry name" value="BED FINGER-RELATED"/>
    <property type="match status" value="1"/>
</dbReference>
<reference evidence="3" key="1">
    <citation type="submission" date="2018-02" db="EMBL/GenBank/DDBJ databases">
        <authorList>
            <person name="Cohen D.B."/>
            <person name="Kent A.D."/>
        </authorList>
    </citation>
    <scope>NUCLEOTIDE SEQUENCE</scope>
</reference>
<dbReference type="AlphaFoldDB" id="A0A2N9HTX0"/>
<dbReference type="GO" id="GO:0003677">
    <property type="term" value="F:DNA binding"/>
    <property type="evidence" value="ECO:0007669"/>
    <property type="project" value="InterPro"/>
</dbReference>
<dbReference type="EMBL" id="OIVN01004062">
    <property type="protein sequence ID" value="SPD15230.1"/>
    <property type="molecule type" value="Genomic_DNA"/>
</dbReference>
<dbReference type="SMART" id="SM00614">
    <property type="entry name" value="ZnF_BED"/>
    <property type="match status" value="1"/>
</dbReference>
<evidence type="ECO:0000313" key="3">
    <source>
        <dbReference type="EMBL" id="SPD15230.1"/>
    </source>
</evidence>
<gene>
    <name evidence="3" type="ORF">FSB_LOCUS43112</name>
</gene>
<dbReference type="InterPro" id="IPR008906">
    <property type="entry name" value="HATC_C_dom"/>
</dbReference>
<protein>
    <recommendedName>
        <fullName evidence="4">BED-type domain-containing protein</fullName>
    </recommendedName>
</protein>
<evidence type="ECO:0000259" key="2">
    <source>
        <dbReference type="Pfam" id="PF14372"/>
    </source>
</evidence>
<feature type="domain" description="hAT-like transposase RNase-H fold" evidence="2">
    <location>
        <begin position="266"/>
        <end position="343"/>
    </location>
</feature>
<dbReference type="GO" id="GO:0046983">
    <property type="term" value="F:protein dimerization activity"/>
    <property type="evidence" value="ECO:0007669"/>
    <property type="project" value="InterPro"/>
</dbReference>
<feature type="domain" description="HAT C-terminal dimerisation" evidence="1">
    <location>
        <begin position="397"/>
        <end position="478"/>
    </location>
</feature>
<accession>A0A2N9HTX0</accession>
<evidence type="ECO:0000259" key="1">
    <source>
        <dbReference type="Pfam" id="PF05699"/>
    </source>
</evidence>
<dbReference type="InterPro" id="IPR012337">
    <property type="entry name" value="RNaseH-like_sf"/>
</dbReference>
<proteinExistence type="predicted"/>
<evidence type="ECO:0008006" key="4">
    <source>
        <dbReference type="Google" id="ProtNLM"/>
    </source>
</evidence>
<organism evidence="3">
    <name type="scientific">Fagus sylvatica</name>
    <name type="common">Beechnut</name>
    <dbReference type="NCBI Taxonomy" id="28930"/>
    <lineage>
        <taxon>Eukaryota</taxon>
        <taxon>Viridiplantae</taxon>
        <taxon>Streptophyta</taxon>
        <taxon>Embryophyta</taxon>
        <taxon>Tracheophyta</taxon>
        <taxon>Spermatophyta</taxon>
        <taxon>Magnoliopsida</taxon>
        <taxon>eudicotyledons</taxon>
        <taxon>Gunneridae</taxon>
        <taxon>Pentapetalae</taxon>
        <taxon>rosids</taxon>
        <taxon>fabids</taxon>
        <taxon>Fagales</taxon>
        <taxon>Fagaceae</taxon>
        <taxon>Fagus</taxon>
    </lineage>
</organism>
<name>A0A2N9HTX0_FAGSY</name>
<dbReference type="SUPFAM" id="SSF53098">
    <property type="entry name" value="Ribonuclease H-like"/>
    <property type="match status" value="1"/>
</dbReference>
<sequence>MSRRARRLQNLGREPGRSGRGADLVVVANIQMRTLKAERGKVPCERHLHRRSSPSFRLHSPASSPSFHFGFPPPAAPLSPFSSPDFPPPLSLSLRDTVRSVSSSNSPTSISASLTLCTSISASLTLSPAPPSPPPSHSRRHLHLRLPHTCSSPPLPAPLSPSFFFYEDDDDLVEVELEDVPVTVGTQKRKAKRRKTSAVWAFFEMLPAKGDGDKPCCRCKKCGNKYVSPGNYGTGTLKRHVESCTNKKRTNDVAQLLLGNKDGSMSQGSESEDEYVRRMAEQMLVKFEKYWSEFSIVLAIAVILDPRFKLQFVDFCYKKLYGVGGSYEYLKVREKLFALFGEYVSNVPTPSSTTNNRGKAVQDLQFKSFSKETMFVMKEFDCFESDDVVGQTQKTQLELYLEEPRMDRNAKLDILSFWKGNQFRYPELAAMVRDVLSIPISTVASESTFSVGGRVIDQFRSALKPDVVEALICSRDWLYGDKDLAESQLDDLTEDIMKMDINKENNDEPPSMGSNADMV</sequence>
<dbReference type="InterPro" id="IPR025525">
    <property type="entry name" value="hAT-like_transposase_RNase-H"/>
</dbReference>